<dbReference type="PANTHER" id="PTHR47165">
    <property type="entry name" value="OS03G0429900 PROTEIN"/>
    <property type="match status" value="1"/>
</dbReference>
<dbReference type="Gene3D" id="2.40.50.140">
    <property type="entry name" value="Nucleic acid-binding proteins"/>
    <property type="match status" value="2"/>
</dbReference>
<evidence type="ECO:0000259" key="1">
    <source>
        <dbReference type="Pfam" id="PF02721"/>
    </source>
</evidence>
<dbReference type="Proteomes" id="UP000712600">
    <property type="component" value="Unassembled WGS sequence"/>
</dbReference>
<reference evidence="2" key="1">
    <citation type="submission" date="2019-12" db="EMBL/GenBank/DDBJ databases">
        <title>Genome sequencing and annotation of Brassica cretica.</title>
        <authorList>
            <person name="Studholme D.J."/>
            <person name="Sarris P."/>
        </authorList>
    </citation>
    <scope>NUCLEOTIDE SEQUENCE</scope>
    <source>
        <strain evidence="2">PFS-109/04</strain>
        <tissue evidence="2">Leaf</tissue>
    </source>
</reference>
<comment type="caution">
    <text evidence="2">The sequence shown here is derived from an EMBL/GenBank/DDBJ whole genome shotgun (WGS) entry which is preliminary data.</text>
</comment>
<dbReference type="SUPFAM" id="SSF50249">
    <property type="entry name" value="Nucleic acid-binding proteins"/>
    <property type="match status" value="2"/>
</dbReference>
<protein>
    <recommendedName>
        <fullName evidence="1">Replication protein A 70 kDa DNA-binding subunit B/D first OB fold domain-containing protein</fullName>
    </recommendedName>
</protein>
<dbReference type="PANTHER" id="PTHR47165:SF4">
    <property type="entry name" value="OS03G0429900 PROTEIN"/>
    <property type="match status" value="1"/>
</dbReference>
<evidence type="ECO:0000313" key="2">
    <source>
        <dbReference type="EMBL" id="KAF3506188.1"/>
    </source>
</evidence>
<dbReference type="AlphaFoldDB" id="A0A8S9NM57"/>
<gene>
    <name evidence="2" type="ORF">F2Q69_00007373</name>
</gene>
<dbReference type="InterPro" id="IPR003871">
    <property type="entry name" value="RFA1B/D_OB_1st"/>
</dbReference>
<name>A0A8S9NM57_BRACR</name>
<dbReference type="InterPro" id="IPR012340">
    <property type="entry name" value="NA-bd_OB-fold"/>
</dbReference>
<dbReference type="EMBL" id="QGKX02001521">
    <property type="protein sequence ID" value="KAF3506188.1"/>
    <property type="molecule type" value="Genomic_DNA"/>
</dbReference>
<dbReference type="CDD" id="cd04480">
    <property type="entry name" value="RPA1_DBD_A_like"/>
    <property type="match status" value="1"/>
</dbReference>
<evidence type="ECO:0000313" key="3">
    <source>
        <dbReference type="Proteomes" id="UP000712600"/>
    </source>
</evidence>
<organism evidence="2 3">
    <name type="scientific">Brassica cretica</name>
    <name type="common">Mustard</name>
    <dbReference type="NCBI Taxonomy" id="69181"/>
    <lineage>
        <taxon>Eukaryota</taxon>
        <taxon>Viridiplantae</taxon>
        <taxon>Streptophyta</taxon>
        <taxon>Embryophyta</taxon>
        <taxon>Tracheophyta</taxon>
        <taxon>Spermatophyta</taxon>
        <taxon>Magnoliopsida</taxon>
        <taxon>eudicotyledons</taxon>
        <taxon>Gunneridae</taxon>
        <taxon>Pentapetalae</taxon>
        <taxon>rosids</taxon>
        <taxon>malvids</taxon>
        <taxon>Brassicales</taxon>
        <taxon>Brassicaceae</taxon>
        <taxon>Brassiceae</taxon>
        <taxon>Brassica</taxon>
    </lineage>
</organism>
<proteinExistence type="predicted"/>
<dbReference type="Pfam" id="PF02721">
    <property type="entry name" value="DUF223"/>
    <property type="match status" value="1"/>
</dbReference>
<sequence length="300" mass="34305">MAMVQAPKKRVSFIRQLKPCKDTWRIEIRILRLWRNYNKDSGNTIKMVFVDKERTRIHASVGEQLIKPFEGKLTEGDAKVVQLFKLYDAHGDYRTTAHPYKIGFFQTTFVGTADEFPSEVLEKYFADYNDIVGGKLDNSRLGSVLLKLCSIKEWKGAYSISSGYNSIHILLNPTMDFIEEFKASLPNDSLALTNNDSSQWSIGTATSVRASIDAKRGWQYLNCKYHNKKVMPTTNVDADNHLLFFCNTCDKEHIEVISRFKLIAHVKNDSGETNFLLFDTNAQLIVRHSAVELYDETVVL</sequence>
<feature type="domain" description="Replication protein A 70 kDa DNA-binding subunit B/D first OB fold" evidence="1">
    <location>
        <begin position="13"/>
        <end position="110"/>
    </location>
</feature>
<accession>A0A8S9NM57</accession>